<keyword evidence="5 6" id="KW-0472">Membrane</keyword>
<dbReference type="AlphaFoldDB" id="A0A378MNS2"/>
<dbReference type="GO" id="GO:0016020">
    <property type="term" value="C:membrane"/>
    <property type="evidence" value="ECO:0007669"/>
    <property type="project" value="UniProtKB-SubCell"/>
</dbReference>
<feature type="transmembrane region" description="Helical" evidence="6">
    <location>
        <begin position="169"/>
        <end position="194"/>
    </location>
</feature>
<feature type="transmembrane region" description="Helical" evidence="6">
    <location>
        <begin position="21"/>
        <end position="41"/>
    </location>
</feature>
<dbReference type="PANTHER" id="PTHR21716:SF69">
    <property type="entry name" value="TRANSPORT PROTEIN YUBA-RELATED"/>
    <property type="match status" value="1"/>
</dbReference>
<sequence>MKNQLSKFKQFFIENKFVLALLIFLIVALDILLLTKISFIFKPVGVILKTVAAPIILAGILYYLFNPVVDWLEKHKWKRGWSIGLLYLVIIGALIVLFSFVVPAVKDQIASLLNKFPDYWDKLTNELDNFSKTGLFDQIRERLNSNLSEITKTISSKGTGFVNSAIDGIGSFVGTVTEVVLAIVTTPFVLFYLLKDGKKLPEFILKLLPVNARAHSRQVLKEANHQISSYIRGQIIVSFCIGILLYIGYLIIGLPYGLTLAIIAAFTSVVPYLGPAIAITPAIIIAIVVSPWLLLKLVVVWVLVQLLEGKFISPQIMGKSLKVHPITILFVILVAGNLFGVLGVIFAVPGYAVLRVVVMHTFDWFKRISGLYGVQPESQYPPVEPGETQEQNKPKE</sequence>
<evidence type="ECO:0000313" key="8">
    <source>
        <dbReference type="Proteomes" id="UP000254879"/>
    </source>
</evidence>
<dbReference type="GO" id="GO:0055085">
    <property type="term" value="P:transmembrane transport"/>
    <property type="evidence" value="ECO:0007669"/>
    <property type="project" value="TreeGrafter"/>
</dbReference>
<evidence type="ECO:0000256" key="4">
    <source>
        <dbReference type="ARBA" id="ARBA00022989"/>
    </source>
</evidence>
<accession>A0A378MNS2</accession>
<name>A0A378MNS2_LISGR</name>
<gene>
    <name evidence="7" type="primary">yhhT</name>
    <name evidence="7" type="ORF">NCTC10815_02762</name>
</gene>
<dbReference type="Pfam" id="PF01594">
    <property type="entry name" value="AI-2E_transport"/>
    <property type="match status" value="1"/>
</dbReference>
<evidence type="ECO:0000256" key="3">
    <source>
        <dbReference type="ARBA" id="ARBA00022692"/>
    </source>
</evidence>
<feature type="transmembrane region" description="Helical" evidence="6">
    <location>
        <begin position="328"/>
        <end position="354"/>
    </location>
</feature>
<feature type="transmembrane region" description="Helical" evidence="6">
    <location>
        <begin position="47"/>
        <end position="65"/>
    </location>
</feature>
<evidence type="ECO:0000313" key="7">
    <source>
        <dbReference type="EMBL" id="STY45385.1"/>
    </source>
</evidence>
<protein>
    <submittedName>
        <fullName evidence="7">Pheromone autoinducer 2 transporter</fullName>
    </submittedName>
</protein>
<organism evidence="7 8">
    <name type="scientific">Listeria grayi</name>
    <name type="common">Listeria murrayi</name>
    <dbReference type="NCBI Taxonomy" id="1641"/>
    <lineage>
        <taxon>Bacteria</taxon>
        <taxon>Bacillati</taxon>
        <taxon>Bacillota</taxon>
        <taxon>Bacilli</taxon>
        <taxon>Bacillales</taxon>
        <taxon>Listeriaceae</taxon>
        <taxon>Listeria</taxon>
    </lineage>
</organism>
<keyword evidence="4 6" id="KW-1133">Transmembrane helix</keyword>
<dbReference type="PANTHER" id="PTHR21716">
    <property type="entry name" value="TRANSMEMBRANE PROTEIN"/>
    <property type="match status" value="1"/>
</dbReference>
<feature type="transmembrane region" description="Helical" evidence="6">
    <location>
        <begin position="235"/>
        <end position="266"/>
    </location>
</feature>
<comment type="subcellular location">
    <subcellularLocation>
        <location evidence="1">Membrane</location>
        <topology evidence="1">Multi-pass membrane protein</topology>
    </subcellularLocation>
</comment>
<proteinExistence type="inferred from homology"/>
<keyword evidence="3 6" id="KW-0812">Transmembrane</keyword>
<dbReference type="Proteomes" id="UP000254879">
    <property type="component" value="Unassembled WGS sequence"/>
</dbReference>
<reference evidence="7 8" key="1">
    <citation type="submission" date="2018-06" db="EMBL/GenBank/DDBJ databases">
        <authorList>
            <consortium name="Pathogen Informatics"/>
            <person name="Doyle S."/>
        </authorList>
    </citation>
    <scope>NUCLEOTIDE SEQUENCE [LARGE SCALE GENOMIC DNA]</scope>
    <source>
        <strain evidence="8">NCTC 10815</strain>
    </source>
</reference>
<feature type="transmembrane region" description="Helical" evidence="6">
    <location>
        <begin position="85"/>
        <end position="105"/>
    </location>
</feature>
<dbReference type="RefSeq" id="WP_003758016.1">
    <property type="nucleotide sequence ID" value="NZ_CABKNG010000002.1"/>
</dbReference>
<comment type="similarity">
    <text evidence="2">Belongs to the autoinducer-2 exporter (AI-2E) (TC 2.A.86) family.</text>
</comment>
<dbReference type="InterPro" id="IPR002549">
    <property type="entry name" value="AI-2E-like"/>
</dbReference>
<feature type="transmembrane region" description="Helical" evidence="6">
    <location>
        <begin position="278"/>
        <end position="307"/>
    </location>
</feature>
<evidence type="ECO:0000256" key="6">
    <source>
        <dbReference type="SAM" id="Phobius"/>
    </source>
</evidence>
<evidence type="ECO:0000256" key="1">
    <source>
        <dbReference type="ARBA" id="ARBA00004141"/>
    </source>
</evidence>
<evidence type="ECO:0000256" key="5">
    <source>
        <dbReference type="ARBA" id="ARBA00023136"/>
    </source>
</evidence>
<evidence type="ECO:0000256" key="2">
    <source>
        <dbReference type="ARBA" id="ARBA00009773"/>
    </source>
</evidence>
<dbReference type="EMBL" id="UGPG01000001">
    <property type="protein sequence ID" value="STY45385.1"/>
    <property type="molecule type" value="Genomic_DNA"/>
</dbReference>